<keyword evidence="1" id="KW-1133">Transmembrane helix</keyword>
<proteinExistence type="predicted"/>
<comment type="caution">
    <text evidence="4">The sequence shown here is derived from an EMBL/GenBank/DDBJ whole genome shotgun (WGS) entry which is preliminary data.</text>
</comment>
<evidence type="ECO:0000313" key="4">
    <source>
        <dbReference type="EMBL" id="KAG2980306.1"/>
    </source>
</evidence>
<dbReference type="Proteomes" id="UP000774804">
    <property type="component" value="Unassembled WGS sequence"/>
</dbReference>
<dbReference type="EMBL" id="RCML01000337">
    <property type="protein sequence ID" value="KAG2980306.1"/>
    <property type="molecule type" value="Genomic_DNA"/>
</dbReference>
<protein>
    <submittedName>
        <fullName evidence="4">Uncharacterized protein</fullName>
    </submittedName>
</protein>
<evidence type="ECO:0000313" key="5">
    <source>
        <dbReference type="Proteomes" id="UP000697107"/>
    </source>
</evidence>
<keyword evidence="1" id="KW-0812">Transmembrane</keyword>
<evidence type="ECO:0000313" key="3">
    <source>
        <dbReference type="EMBL" id="KAG2936778.1"/>
    </source>
</evidence>
<keyword evidence="1" id="KW-0472">Membrane</keyword>
<feature type="transmembrane region" description="Helical" evidence="1">
    <location>
        <begin position="6"/>
        <end position="30"/>
    </location>
</feature>
<dbReference type="EMBL" id="RCMK01000320">
    <property type="protein sequence ID" value="KAG2936778.1"/>
    <property type="molecule type" value="Genomic_DNA"/>
</dbReference>
<dbReference type="EMBL" id="RCMI01000320">
    <property type="protein sequence ID" value="KAG2917599.1"/>
    <property type="molecule type" value="Genomic_DNA"/>
</dbReference>
<accession>A0A8T1KNN9</accession>
<dbReference type="AlphaFoldDB" id="A0A8T1KNN9"/>
<evidence type="ECO:0000313" key="2">
    <source>
        <dbReference type="EMBL" id="KAG2917599.1"/>
    </source>
</evidence>
<dbReference type="Proteomes" id="UP000736787">
    <property type="component" value="Unassembled WGS sequence"/>
</dbReference>
<sequence length="52" mass="5580">MNGVSFVLCTALVTILCSILVAVIHLGVIVNFAKVCRCREVDQVTPSDDKST</sequence>
<gene>
    <name evidence="2" type="ORF">PC115_g10678</name>
    <name evidence="3" type="ORF">PC117_g11962</name>
    <name evidence="4" type="ORF">PC118_g11246</name>
</gene>
<reference evidence="4" key="1">
    <citation type="submission" date="2018-10" db="EMBL/GenBank/DDBJ databases">
        <title>Effector identification in a new, highly contiguous assembly of the strawberry crown rot pathogen Phytophthora cactorum.</title>
        <authorList>
            <person name="Armitage A.D."/>
            <person name="Nellist C.F."/>
            <person name="Bates H."/>
            <person name="Vickerstaff R.J."/>
            <person name="Harrison R.J."/>
        </authorList>
    </citation>
    <scope>NUCLEOTIDE SEQUENCE</scope>
    <source>
        <strain evidence="2">4032</strain>
        <strain evidence="3">4040</strain>
        <strain evidence="4">P415</strain>
    </source>
</reference>
<evidence type="ECO:0000256" key="1">
    <source>
        <dbReference type="SAM" id="Phobius"/>
    </source>
</evidence>
<name>A0A8T1KNN9_9STRA</name>
<dbReference type="Proteomes" id="UP000697107">
    <property type="component" value="Unassembled WGS sequence"/>
</dbReference>
<organism evidence="4 5">
    <name type="scientific">Phytophthora cactorum</name>
    <dbReference type="NCBI Taxonomy" id="29920"/>
    <lineage>
        <taxon>Eukaryota</taxon>
        <taxon>Sar</taxon>
        <taxon>Stramenopiles</taxon>
        <taxon>Oomycota</taxon>
        <taxon>Peronosporomycetes</taxon>
        <taxon>Peronosporales</taxon>
        <taxon>Peronosporaceae</taxon>
        <taxon>Phytophthora</taxon>
    </lineage>
</organism>